<dbReference type="EMBL" id="PYGI01000021">
    <property type="protein sequence ID" value="PSL11937.1"/>
    <property type="molecule type" value="Genomic_DNA"/>
</dbReference>
<reference evidence="1 2" key="1">
    <citation type="submission" date="2018-03" db="EMBL/GenBank/DDBJ databases">
        <title>Genomic Encyclopedia of Archaeal and Bacterial Type Strains, Phase II (KMG-II): from individual species to whole genera.</title>
        <authorList>
            <person name="Goeker M."/>
        </authorList>
    </citation>
    <scope>NUCLEOTIDE SEQUENCE [LARGE SCALE GENOMIC DNA]</scope>
    <source>
        <strain evidence="1 2">DSM 17586</strain>
    </source>
</reference>
<evidence type="ECO:0000313" key="2">
    <source>
        <dbReference type="Proteomes" id="UP000242133"/>
    </source>
</evidence>
<accession>A0A2P8ER37</accession>
<comment type="caution">
    <text evidence="1">The sequence shown here is derived from an EMBL/GenBank/DDBJ whole genome shotgun (WGS) entry which is preliminary data.</text>
</comment>
<organism evidence="1 2">
    <name type="scientific">Marinobacterium halophilum</name>
    <dbReference type="NCBI Taxonomy" id="267374"/>
    <lineage>
        <taxon>Bacteria</taxon>
        <taxon>Pseudomonadati</taxon>
        <taxon>Pseudomonadota</taxon>
        <taxon>Gammaproteobacteria</taxon>
        <taxon>Oceanospirillales</taxon>
        <taxon>Oceanospirillaceae</taxon>
        <taxon>Marinobacterium</taxon>
    </lineage>
</organism>
<gene>
    <name evidence="1" type="ORF">CLV44_12145</name>
</gene>
<proteinExistence type="predicted"/>
<keyword evidence="2" id="KW-1185">Reference proteome</keyword>
<dbReference type="AlphaFoldDB" id="A0A2P8ER37"/>
<evidence type="ECO:0000313" key="1">
    <source>
        <dbReference type="EMBL" id="PSL11937.1"/>
    </source>
</evidence>
<evidence type="ECO:0008006" key="3">
    <source>
        <dbReference type="Google" id="ProtNLM"/>
    </source>
</evidence>
<sequence>MEERQQVFHVAVPIQTVFFAKVAPLRTDTGFYNRLGTAISDVNKERVAMNNPLKLSAIAGLSLLISGCAHYTCSTCVPAYPAHQTTRIIQPVIAPQRAPQPIPQAYIAVDDIQVITVTGYGAPKSTFENLAQRRLMALRSSELDAYRKIAEQISGLHIVGDTRMDDFIANRDRLRAYVNSFVQGAAITRQEFEDDGMAVTTMSLKISRRQMQQMLEQERRWHASGGHLPAGAAYHDHGSYAPRY</sequence>
<dbReference type="Proteomes" id="UP000242133">
    <property type="component" value="Unassembled WGS sequence"/>
</dbReference>
<name>A0A2P8ER37_9GAMM</name>
<protein>
    <recommendedName>
        <fullName evidence="3">LPP20 lipoprotein</fullName>
    </recommendedName>
</protein>